<dbReference type="Proteomes" id="UP000660110">
    <property type="component" value="Unassembled WGS sequence"/>
</dbReference>
<reference evidence="1" key="1">
    <citation type="journal article" date="2014" name="Int. J. Syst. Evol. Microbiol.">
        <title>Complete genome sequence of Corynebacterium casei LMG S-19264T (=DSM 44701T), isolated from a smear-ripened cheese.</title>
        <authorList>
            <consortium name="US DOE Joint Genome Institute (JGI-PGF)"/>
            <person name="Walter F."/>
            <person name="Albersmeier A."/>
            <person name="Kalinowski J."/>
            <person name="Ruckert C."/>
        </authorList>
    </citation>
    <scope>NUCLEOTIDE SEQUENCE</scope>
    <source>
        <strain evidence="1">CGMCC 1.12153</strain>
    </source>
</reference>
<dbReference type="EMBL" id="BMEL01000004">
    <property type="protein sequence ID" value="GGF28663.1"/>
    <property type="molecule type" value="Genomic_DNA"/>
</dbReference>
<organism evidence="1 2">
    <name type="scientific">Halobacillus andaensis</name>
    <dbReference type="NCBI Taxonomy" id="1176239"/>
    <lineage>
        <taxon>Bacteria</taxon>
        <taxon>Bacillati</taxon>
        <taxon>Bacillota</taxon>
        <taxon>Bacilli</taxon>
        <taxon>Bacillales</taxon>
        <taxon>Bacillaceae</taxon>
        <taxon>Halobacillus</taxon>
    </lineage>
</organism>
<keyword evidence="2" id="KW-1185">Reference proteome</keyword>
<gene>
    <name evidence="1" type="ORF">GCM10010954_29670</name>
</gene>
<reference evidence="1" key="2">
    <citation type="submission" date="2020-09" db="EMBL/GenBank/DDBJ databases">
        <authorList>
            <person name="Sun Q."/>
            <person name="Zhou Y."/>
        </authorList>
    </citation>
    <scope>NUCLEOTIDE SEQUENCE</scope>
    <source>
        <strain evidence="1">CGMCC 1.12153</strain>
    </source>
</reference>
<proteinExistence type="predicted"/>
<accession>A0A917B8H8</accession>
<dbReference type="AlphaFoldDB" id="A0A917B8H8"/>
<evidence type="ECO:0000313" key="1">
    <source>
        <dbReference type="EMBL" id="GGF28663.1"/>
    </source>
</evidence>
<name>A0A917B8H8_HALAA</name>
<evidence type="ECO:0000313" key="2">
    <source>
        <dbReference type="Proteomes" id="UP000660110"/>
    </source>
</evidence>
<protein>
    <submittedName>
        <fullName evidence="1">Uncharacterized protein</fullName>
    </submittedName>
</protein>
<sequence>MRNLYKRVAPSHISELSKEYASEDHLLVITVTHSKNRENKLFIDLTSEGKGLVVNFENGESTDEVYEIQHGASHLYAETFELYESLYKERPMEAD</sequence>
<dbReference type="RefSeq" id="WP_188378309.1">
    <property type="nucleotide sequence ID" value="NZ_BMEL01000004.1"/>
</dbReference>
<comment type="caution">
    <text evidence="1">The sequence shown here is derived from an EMBL/GenBank/DDBJ whole genome shotgun (WGS) entry which is preliminary data.</text>
</comment>